<evidence type="ECO:0000313" key="3">
    <source>
        <dbReference type="Proteomes" id="UP000432015"/>
    </source>
</evidence>
<evidence type="ECO:0000259" key="1">
    <source>
        <dbReference type="Pfam" id="PF12973"/>
    </source>
</evidence>
<name>A0A7K1L9Z8_9ACTN</name>
<comment type="caution">
    <text evidence="2">The sequence shown here is derived from an EMBL/GenBank/DDBJ whole genome shotgun (WGS) entry which is preliminary data.</text>
</comment>
<dbReference type="EMBL" id="WOFH01000013">
    <property type="protein sequence ID" value="MUN41066.1"/>
    <property type="molecule type" value="Genomic_DNA"/>
</dbReference>
<dbReference type="SUPFAM" id="SSF51182">
    <property type="entry name" value="RmlC-like cupins"/>
    <property type="match status" value="1"/>
</dbReference>
<dbReference type="AlphaFoldDB" id="A0A7K1L9Z8"/>
<dbReference type="InterPro" id="IPR025979">
    <property type="entry name" value="ChrR-like_cupin_dom"/>
</dbReference>
<protein>
    <submittedName>
        <fullName evidence="2">Cupin</fullName>
    </submittedName>
</protein>
<dbReference type="InterPro" id="IPR011051">
    <property type="entry name" value="RmlC_Cupin_sf"/>
</dbReference>
<sequence>MSKPEYEFFPVTDVEFTVCPGDDPLITERILSRDPESGVATRILRYAPGADSTPMGVQRHDFWEEVYILEGSFVDLTLNRTFSAGEYACRPPGMPHGPWRSEQGVLTFEVRYPAGGKE</sequence>
<reference evidence="2 3" key="1">
    <citation type="submission" date="2019-11" db="EMBL/GenBank/DDBJ databases">
        <authorList>
            <person name="Cao P."/>
        </authorList>
    </citation>
    <scope>NUCLEOTIDE SEQUENCE [LARGE SCALE GENOMIC DNA]</scope>
    <source>
        <strain evidence="2 3">NEAU-AAG5</strain>
    </source>
</reference>
<dbReference type="InterPro" id="IPR014710">
    <property type="entry name" value="RmlC-like_jellyroll"/>
</dbReference>
<evidence type="ECO:0000313" key="2">
    <source>
        <dbReference type="EMBL" id="MUN41066.1"/>
    </source>
</evidence>
<dbReference type="RefSeq" id="WP_214615862.1">
    <property type="nucleotide sequence ID" value="NZ_JAICDF010000001.1"/>
</dbReference>
<organism evidence="2 3">
    <name type="scientific">Actinomadura litoris</name>
    <dbReference type="NCBI Taxonomy" id="2678616"/>
    <lineage>
        <taxon>Bacteria</taxon>
        <taxon>Bacillati</taxon>
        <taxon>Actinomycetota</taxon>
        <taxon>Actinomycetes</taxon>
        <taxon>Streptosporangiales</taxon>
        <taxon>Thermomonosporaceae</taxon>
        <taxon>Actinomadura</taxon>
    </lineage>
</organism>
<dbReference type="Pfam" id="PF12973">
    <property type="entry name" value="Cupin_7"/>
    <property type="match status" value="1"/>
</dbReference>
<proteinExistence type="predicted"/>
<keyword evidence="3" id="KW-1185">Reference proteome</keyword>
<gene>
    <name evidence="2" type="ORF">GNZ18_31345</name>
</gene>
<dbReference type="Proteomes" id="UP000432015">
    <property type="component" value="Unassembled WGS sequence"/>
</dbReference>
<dbReference type="Gene3D" id="2.60.120.10">
    <property type="entry name" value="Jelly Rolls"/>
    <property type="match status" value="1"/>
</dbReference>
<accession>A0A7K1L9Z8</accession>
<feature type="domain" description="ChrR-like cupin" evidence="1">
    <location>
        <begin position="27"/>
        <end position="109"/>
    </location>
</feature>